<dbReference type="GO" id="GO:0071013">
    <property type="term" value="C:catalytic step 2 spliceosome"/>
    <property type="evidence" value="ECO:0000318"/>
    <property type="project" value="GO_Central"/>
</dbReference>
<dbReference type="Proteomes" id="UP000007305">
    <property type="component" value="Chromosome 10"/>
</dbReference>
<feature type="region of interest" description="Disordered" evidence="1">
    <location>
        <begin position="325"/>
        <end position="348"/>
    </location>
</feature>
<reference evidence="3" key="1">
    <citation type="journal article" date="2009" name="Science">
        <title>The B73 maize genome: complexity, diversity, and dynamics.</title>
        <authorList>
            <person name="Schnable P.S."/>
            <person name="Ware D."/>
            <person name="Fulton R.S."/>
            <person name="Stein J.C."/>
            <person name="Wei F."/>
            <person name="Pasternak S."/>
            <person name="Liang C."/>
            <person name="Zhang J."/>
            <person name="Fulton L."/>
            <person name="Graves T.A."/>
            <person name="Minx P."/>
            <person name="Reily A.D."/>
            <person name="Courtney L."/>
            <person name="Kruchowski S.S."/>
            <person name="Tomlinson C."/>
            <person name="Strong C."/>
            <person name="Delehaunty K."/>
            <person name="Fronick C."/>
            <person name="Courtney B."/>
            <person name="Rock S.M."/>
            <person name="Belter E."/>
            <person name="Du F."/>
            <person name="Kim K."/>
            <person name="Abbott R.M."/>
            <person name="Cotton M."/>
            <person name="Levy A."/>
            <person name="Marchetto P."/>
            <person name="Ochoa K."/>
            <person name="Jackson S.M."/>
            <person name="Gillam B."/>
            <person name="Chen W."/>
            <person name="Yan L."/>
            <person name="Higginbotham J."/>
            <person name="Cardenas M."/>
            <person name="Waligorski J."/>
            <person name="Applebaum E."/>
            <person name="Phelps L."/>
            <person name="Falcone J."/>
            <person name="Kanchi K."/>
            <person name="Thane T."/>
            <person name="Scimone A."/>
            <person name="Thane N."/>
            <person name="Henke J."/>
            <person name="Wang T."/>
            <person name="Ruppert J."/>
            <person name="Shah N."/>
            <person name="Rotter K."/>
            <person name="Hodges J."/>
            <person name="Ingenthron E."/>
            <person name="Cordes M."/>
            <person name="Kohlberg S."/>
            <person name="Sgro J."/>
            <person name="Delgado B."/>
            <person name="Mead K."/>
            <person name="Chinwalla A."/>
            <person name="Leonard S."/>
            <person name="Crouse K."/>
            <person name="Collura K."/>
            <person name="Kudrna D."/>
            <person name="Currie J."/>
            <person name="He R."/>
            <person name="Angelova A."/>
            <person name="Rajasekar S."/>
            <person name="Mueller T."/>
            <person name="Lomeli R."/>
            <person name="Scara G."/>
            <person name="Ko A."/>
            <person name="Delaney K."/>
            <person name="Wissotski M."/>
            <person name="Lopez G."/>
            <person name="Campos D."/>
            <person name="Braidotti M."/>
            <person name="Ashley E."/>
            <person name="Golser W."/>
            <person name="Kim H."/>
            <person name="Lee S."/>
            <person name="Lin J."/>
            <person name="Dujmic Z."/>
            <person name="Kim W."/>
            <person name="Talag J."/>
            <person name="Zuccolo A."/>
            <person name="Fan C."/>
            <person name="Sebastian A."/>
            <person name="Kramer M."/>
            <person name="Spiegel L."/>
            <person name="Nascimento L."/>
            <person name="Zutavern T."/>
            <person name="Miller B."/>
            <person name="Ambroise C."/>
            <person name="Muller S."/>
            <person name="Spooner W."/>
            <person name="Narechania A."/>
            <person name="Ren L."/>
            <person name="Wei S."/>
            <person name="Kumari S."/>
            <person name="Faga B."/>
            <person name="Levy M.J."/>
            <person name="McMahan L."/>
            <person name="Van Buren P."/>
            <person name="Vaughn M.W."/>
            <person name="Ying K."/>
            <person name="Yeh C.-T."/>
            <person name="Emrich S.J."/>
            <person name="Jia Y."/>
            <person name="Kalyanaraman A."/>
            <person name="Hsia A.-P."/>
            <person name="Barbazuk W.B."/>
            <person name="Baucom R.S."/>
            <person name="Brutnell T.P."/>
            <person name="Carpita N.C."/>
            <person name="Chaparro C."/>
            <person name="Chia J.-M."/>
            <person name="Deragon J.-M."/>
            <person name="Estill J.C."/>
            <person name="Fu Y."/>
            <person name="Jeddeloh J.A."/>
            <person name="Han Y."/>
            <person name="Lee H."/>
            <person name="Li P."/>
            <person name="Lisch D.R."/>
            <person name="Liu S."/>
            <person name="Liu Z."/>
            <person name="Nagel D.H."/>
            <person name="McCann M.C."/>
            <person name="SanMiguel P."/>
            <person name="Myers A.M."/>
            <person name="Nettleton D."/>
            <person name="Nguyen J."/>
            <person name="Penning B.W."/>
            <person name="Ponnala L."/>
            <person name="Schneider K.L."/>
            <person name="Schwartz D.C."/>
            <person name="Sharma A."/>
            <person name="Soderlund C."/>
            <person name="Springer N.M."/>
            <person name="Sun Q."/>
            <person name="Wang H."/>
            <person name="Waterman M."/>
            <person name="Westerman R."/>
            <person name="Wolfgruber T.K."/>
            <person name="Yang L."/>
            <person name="Yu Y."/>
            <person name="Zhang L."/>
            <person name="Zhou S."/>
            <person name="Zhu Q."/>
            <person name="Bennetzen J.L."/>
            <person name="Dawe R.K."/>
            <person name="Jiang J."/>
            <person name="Jiang N."/>
            <person name="Presting G.G."/>
            <person name="Wessler S.R."/>
            <person name="Aluru S."/>
            <person name="Martienssen R.A."/>
            <person name="Clifton S.W."/>
            <person name="McCombie W.R."/>
            <person name="Wing R.A."/>
            <person name="Wilson R.K."/>
        </authorList>
    </citation>
    <scope>NUCLEOTIDE SEQUENCE [LARGE SCALE GENOMIC DNA]</scope>
    <source>
        <strain evidence="3">cv. B73</strain>
    </source>
</reference>
<dbReference type="EnsemblPlants" id="Zm00001eb424510_T001">
    <property type="protein sequence ID" value="Zm00001eb424510_P001"/>
    <property type="gene ID" value="Zm00001eb424510"/>
</dbReference>
<sequence>MVLGNTLKQHNKITAFRPPPPPITTPPLHGNPANRPPTPAARPPYSSPPQTVPNPVRPTSVFIATAPHAPASARPPSGILAAANSSPTTHAENPASTPRTAARPRDSRKARQPPASSLRPLRVPRARPANPPRPPREPPAQAPRAPALPRLRVPLAEIQNERGHWERRIVELGGRDYSRSSNAPLMTDLDGNIVAVPNPSGRGPGYRYFGAARKLPGMRELFDKPPEMRKRRTRYEIHKRINARGRQAPDVALLQLQGPGHAAGGGVAGGPRGPPRRRWYFFNRSASRPTLLHASAQTTLAHRRRRPQTCARRLADPGASVASLLCPPAARPHTSVDHRPLSGRPLDA</sequence>
<keyword evidence="3" id="KW-1185">Reference proteome</keyword>
<accession>A0A804RGB8</accession>
<reference evidence="2" key="3">
    <citation type="submission" date="2021-05" db="UniProtKB">
        <authorList>
            <consortium name="EnsemblPlants"/>
        </authorList>
    </citation>
    <scope>IDENTIFICATION</scope>
    <source>
        <strain evidence="2">cv. B73</strain>
    </source>
</reference>
<dbReference type="GO" id="GO:0000974">
    <property type="term" value="C:Prp19 complex"/>
    <property type="evidence" value="ECO:0000318"/>
    <property type="project" value="GO_Central"/>
</dbReference>
<feature type="region of interest" description="Disordered" evidence="1">
    <location>
        <begin position="1"/>
        <end position="150"/>
    </location>
</feature>
<dbReference type="Gramene" id="Zm00001eb424510_T001">
    <property type="protein sequence ID" value="Zm00001eb424510_P001"/>
    <property type="gene ID" value="Zm00001eb424510"/>
</dbReference>
<feature type="compositionally biased region" description="Low complexity" evidence="1">
    <location>
        <begin position="64"/>
        <end position="76"/>
    </location>
</feature>
<evidence type="ECO:0000313" key="2">
    <source>
        <dbReference type="EnsemblPlants" id="Zm00001eb424510_P001"/>
    </source>
</evidence>
<feature type="compositionally biased region" description="Pro residues" evidence="1">
    <location>
        <begin position="129"/>
        <end position="141"/>
    </location>
</feature>
<dbReference type="InterPro" id="IPR009360">
    <property type="entry name" value="Isy1"/>
</dbReference>
<protein>
    <submittedName>
        <fullName evidence="2">Uncharacterized protein</fullName>
    </submittedName>
</protein>
<feature type="compositionally biased region" description="Polar residues" evidence="1">
    <location>
        <begin position="83"/>
        <end position="99"/>
    </location>
</feature>
<dbReference type="GO" id="GO:0000389">
    <property type="term" value="P:mRNA 3'-splice site recognition"/>
    <property type="evidence" value="ECO:0000318"/>
    <property type="project" value="GO_Central"/>
</dbReference>
<dbReference type="Pfam" id="PF06246">
    <property type="entry name" value="Isy1"/>
    <property type="match status" value="1"/>
</dbReference>
<dbReference type="GO" id="GO:0000350">
    <property type="term" value="P:generation of catalytic spliceosome for second transesterification step"/>
    <property type="evidence" value="ECO:0000318"/>
    <property type="project" value="GO_Central"/>
</dbReference>
<dbReference type="GO" id="GO:0071020">
    <property type="term" value="C:post-spliceosomal complex"/>
    <property type="evidence" value="ECO:0000318"/>
    <property type="project" value="GO_Central"/>
</dbReference>
<dbReference type="AlphaFoldDB" id="A0A804RGB8"/>
<dbReference type="InParanoid" id="A0A804RGB8"/>
<feature type="compositionally biased region" description="Pro residues" evidence="1">
    <location>
        <begin position="34"/>
        <end position="56"/>
    </location>
</feature>
<dbReference type="PANTHER" id="PTHR13021">
    <property type="entry name" value="PRE-MRNA-SPLICING FACTOR ISY1"/>
    <property type="match status" value="1"/>
</dbReference>
<feature type="compositionally biased region" description="Basic and acidic residues" evidence="1">
    <location>
        <begin position="334"/>
        <end position="348"/>
    </location>
</feature>
<evidence type="ECO:0000256" key="1">
    <source>
        <dbReference type="SAM" id="MobiDB-lite"/>
    </source>
</evidence>
<dbReference type="GO" id="GO:0071014">
    <property type="term" value="C:post-mRNA release spliceosomal complex"/>
    <property type="evidence" value="ECO:0000318"/>
    <property type="project" value="GO_Central"/>
</dbReference>
<evidence type="ECO:0000313" key="3">
    <source>
        <dbReference type="Proteomes" id="UP000007305"/>
    </source>
</evidence>
<organism evidence="2 3">
    <name type="scientific">Zea mays</name>
    <name type="common">Maize</name>
    <dbReference type="NCBI Taxonomy" id="4577"/>
    <lineage>
        <taxon>Eukaryota</taxon>
        <taxon>Viridiplantae</taxon>
        <taxon>Streptophyta</taxon>
        <taxon>Embryophyta</taxon>
        <taxon>Tracheophyta</taxon>
        <taxon>Spermatophyta</taxon>
        <taxon>Magnoliopsida</taxon>
        <taxon>Liliopsida</taxon>
        <taxon>Poales</taxon>
        <taxon>Poaceae</taxon>
        <taxon>PACMAD clade</taxon>
        <taxon>Panicoideae</taxon>
        <taxon>Andropogonodae</taxon>
        <taxon>Andropogoneae</taxon>
        <taxon>Tripsacinae</taxon>
        <taxon>Zea</taxon>
    </lineage>
</organism>
<feature type="compositionally biased region" description="Low complexity" evidence="1">
    <location>
        <begin position="118"/>
        <end position="128"/>
    </location>
</feature>
<name>A0A804RGB8_MAIZE</name>
<reference evidence="2" key="2">
    <citation type="submission" date="2019-07" db="EMBL/GenBank/DDBJ databases">
        <authorList>
            <person name="Seetharam A."/>
            <person name="Woodhouse M."/>
            <person name="Cannon E."/>
        </authorList>
    </citation>
    <scope>NUCLEOTIDE SEQUENCE [LARGE SCALE GENOMIC DNA]</scope>
    <source>
        <strain evidence="2">cv. B73</strain>
    </source>
</reference>
<proteinExistence type="predicted"/>